<name>A0A699YKM0_HAELA</name>
<keyword evidence="1" id="KW-0547">Nucleotide-binding</keyword>
<dbReference type="PANTHER" id="PTHR44329">
    <property type="entry name" value="SERINE/THREONINE-PROTEIN KINASE TNNI3K-RELATED"/>
    <property type="match status" value="1"/>
</dbReference>
<gene>
    <name evidence="2" type="ORF">HaLaN_05965</name>
</gene>
<evidence type="ECO:0000313" key="3">
    <source>
        <dbReference type="Proteomes" id="UP000485058"/>
    </source>
</evidence>
<dbReference type="InterPro" id="IPR051681">
    <property type="entry name" value="Ser/Thr_Kinases-Pseudokinases"/>
</dbReference>
<dbReference type="EMBL" id="BLLF01000331">
    <property type="protein sequence ID" value="GFH10623.1"/>
    <property type="molecule type" value="Genomic_DNA"/>
</dbReference>
<dbReference type="GO" id="GO:0005524">
    <property type="term" value="F:ATP binding"/>
    <property type="evidence" value="ECO:0007669"/>
    <property type="project" value="UniProtKB-UniRule"/>
</dbReference>
<dbReference type="SUPFAM" id="SSF56112">
    <property type="entry name" value="Protein kinase-like (PK-like)"/>
    <property type="match status" value="1"/>
</dbReference>
<dbReference type="Proteomes" id="UP000485058">
    <property type="component" value="Unassembled WGS sequence"/>
</dbReference>
<keyword evidence="3" id="KW-1185">Reference proteome</keyword>
<proteinExistence type="predicted"/>
<feature type="binding site" evidence="1">
    <location>
        <position position="187"/>
    </location>
    <ligand>
        <name>ATP</name>
        <dbReference type="ChEBI" id="CHEBI:30616"/>
    </ligand>
</feature>
<protein>
    <submittedName>
        <fullName evidence="2">Putative serine/threonine-protein kinase</fullName>
    </submittedName>
</protein>
<accession>A0A699YKM0</accession>
<evidence type="ECO:0000313" key="2">
    <source>
        <dbReference type="EMBL" id="GFH10623.1"/>
    </source>
</evidence>
<evidence type="ECO:0000256" key="1">
    <source>
        <dbReference type="PROSITE-ProRule" id="PRU10141"/>
    </source>
</evidence>
<dbReference type="AlphaFoldDB" id="A0A699YKM0"/>
<dbReference type="Gene3D" id="3.30.200.20">
    <property type="entry name" value="Phosphorylase Kinase, domain 1"/>
    <property type="match status" value="2"/>
</dbReference>
<comment type="caution">
    <text evidence="2">The sequence shown here is derived from an EMBL/GenBank/DDBJ whole genome shotgun (WGS) entry which is preliminary data.</text>
</comment>
<keyword evidence="2" id="KW-0808">Transferase</keyword>
<feature type="non-terminal residue" evidence="2">
    <location>
        <position position="187"/>
    </location>
</feature>
<dbReference type="InterPro" id="IPR017441">
    <property type="entry name" value="Protein_kinase_ATP_BS"/>
</dbReference>
<keyword evidence="1" id="KW-0067">ATP-binding</keyword>
<dbReference type="GO" id="GO:0004674">
    <property type="term" value="F:protein serine/threonine kinase activity"/>
    <property type="evidence" value="ECO:0007669"/>
    <property type="project" value="TreeGrafter"/>
</dbReference>
<dbReference type="PROSITE" id="PS00107">
    <property type="entry name" value="PROTEIN_KINASE_ATP"/>
    <property type="match status" value="1"/>
</dbReference>
<dbReference type="PANTHER" id="PTHR44329:SF214">
    <property type="entry name" value="PROTEIN KINASE DOMAIN-CONTAINING PROTEIN"/>
    <property type="match status" value="1"/>
</dbReference>
<organism evidence="2 3">
    <name type="scientific">Haematococcus lacustris</name>
    <name type="common">Green alga</name>
    <name type="synonym">Haematococcus pluvialis</name>
    <dbReference type="NCBI Taxonomy" id="44745"/>
    <lineage>
        <taxon>Eukaryota</taxon>
        <taxon>Viridiplantae</taxon>
        <taxon>Chlorophyta</taxon>
        <taxon>core chlorophytes</taxon>
        <taxon>Chlorophyceae</taxon>
        <taxon>CS clade</taxon>
        <taxon>Chlamydomonadales</taxon>
        <taxon>Haematococcaceae</taxon>
        <taxon>Haematococcus</taxon>
    </lineage>
</organism>
<sequence length="187" mass="20222">MGFVNSVVLVLQRRLQAQRDQIWETILNKQEPSMIPVLDDPNKALGSGGRDEAAARNGDSAANSIYESGTAVGAKPVVVKRSCTEAMLKVLQHELRKTHAKSQAHEWIEELALSEIVGKGGFGVVYKGAWKGSVAAVKVLQHELRKTHAKSQAHEWIEELALSEIVGKGGFGVVYKGAWKGSVAAVK</sequence>
<reference evidence="2 3" key="1">
    <citation type="submission" date="2020-02" db="EMBL/GenBank/DDBJ databases">
        <title>Draft genome sequence of Haematococcus lacustris strain NIES-144.</title>
        <authorList>
            <person name="Morimoto D."/>
            <person name="Nakagawa S."/>
            <person name="Yoshida T."/>
            <person name="Sawayama S."/>
        </authorList>
    </citation>
    <scope>NUCLEOTIDE SEQUENCE [LARGE SCALE GENOMIC DNA]</scope>
    <source>
        <strain evidence="2 3">NIES-144</strain>
    </source>
</reference>
<keyword evidence="2" id="KW-0418">Kinase</keyword>
<dbReference type="InterPro" id="IPR011009">
    <property type="entry name" value="Kinase-like_dom_sf"/>
</dbReference>